<evidence type="ECO:0000313" key="7">
    <source>
        <dbReference type="EMBL" id="TVY45084.1"/>
    </source>
</evidence>
<evidence type="ECO:0008006" key="9">
    <source>
        <dbReference type="Google" id="ProtNLM"/>
    </source>
</evidence>
<feature type="coiled-coil region" evidence="5">
    <location>
        <begin position="158"/>
        <end position="185"/>
    </location>
</feature>
<accession>A0A8H8S1N9</accession>
<evidence type="ECO:0000256" key="1">
    <source>
        <dbReference type="ARBA" id="ARBA00004123"/>
    </source>
</evidence>
<protein>
    <recommendedName>
        <fullName evidence="9">THO complex subunit</fullName>
    </recommendedName>
</protein>
<evidence type="ECO:0000256" key="3">
    <source>
        <dbReference type="ARBA" id="ARBA00023054"/>
    </source>
</evidence>
<dbReference type="Proteomes" id="UP000462212">
    <property type="component" value="Unassembled WGS sequence"/>
</dbReference>
<dbReference type="GO" id="GO:0006406">
    <property type="term" value="P:mRNA export from nucleus"/>
    <property type="evidence" value="ECO:0007669"/>
    <property type="project" value="TreeGrafter"/>
</dbReference>
<evidence type="ECO:0000313" key="8">
    <source>
        <dbReference type="Proteomes" id="UP000462212"/>
    </source>
</evidence>
<dbReference type="AlphaFoldDB" id="A0A8H8S1N9"/>
<comment type="subcellular location">
    <subcellularLocation>
        <location evidence="1">Nucleus</location>
    </subcellularLocation>
</comment>
<organism evidence="7 8">
    <name type="scientific">Lachnellula subtilissima</name>
    <dbReference type="NCBI Taxonomy" id="602034"/>
    <lineage>
        <taxon>Eukaryota</taxon>
        <taxon>Fungi</taxon>
        <taxon>Dikarya</taxon>
        <taxon>Ascomycota</taxon>
        <taxon>Pezizomycotina</taxon>
        <taxon>Leotiomycetes</taxon>
        <taxon>Helotiales</taxon>
        <taxon>Lachnaceae</taxon>
        <taxon>Lachnellula</taxon>
    </lineage>
</organism>
<evidence type="ECO:0000256" key="5">
    <source>
        <dbReference type="SAM" id="Coils"/>
    </source>
</evidence>
<dbReference type="EMBL" id="QGMJ01000021">
    <property type="protein sequence ID" value="TVY45084.1"/>
    <property type="molecule type" value="Genomic_DNA"/>
</dbReference>
<reference evidence="7 8" key="1">
    <citation type="submission" date="2018-05" db="EMBL/GenBank/DDBJ databases">
        <title>Genome sequencing and assembly of the regulated plant pathogen Lachnellula willkommii and related sister species for the development of diagnostic species identification markers.</title>
        <authorList>
            <person name="Giroux E."/>
            <person name="Bilodeau G."/>
        </authorList>
    </citation>
    <scope>NUCLEOTIDE SEQUENCE [LARGE SCALE GENOMIC DNA]</scope>
    <source>
        <strain evidence="7 8">CBS 197.66</strain>
    </source>
</reference>
<comment type="similarity">
    <text evidence="2">Belongs to the THOC7 family.</text>
</comment>
<dbReference type="PANTHER" id="PTHR23405">
    <property type="entry name" value="MAINTENANCE OF KILLER 16 MAK16 PROTEIN-RELATED"/>
    <property type="match status" value="1"/>
</dbReference>
<feature type="region of interest" description="Disordered" evidence="6">
    <location>
        <begin position="212"/>
        <end position="341"/>
    </location>
</feature>
<dbReference type="PANTHER" id="PTHR23405:SF5">
    <property type="entry name" value="THO COMPLEX SUBUNIT 7 HOMOLOG"/>
    <property type="match status" value="1"/>
</dbReference>
<dbReference type="Pfam" id="PF05615">
    <property type="entry name" value="THOC7"/>
    <property type="match status" value="1"/>
</dbReference>
<proteinExistence type="inferred from homology"/>
<keyword evidence="4" id="KW-0539">Nucleus</keyword>
<feature type="compositionally biased region" description="Polar residues" evidence="6">
    <location>
        <begin position="267"/>
        <end position="283"/>
    </location>
</feature>
<keyword evidence="8" id="KW-1185">Reference proteome</keyword>
<keyword evidence="3 5" id="KW-0175">Coiled coil</keyword>
<dbReference type="InterPro" id="IPR008501">
    <property type="entry name" value="THOC7/Mft1"/>
</dbReference>
<dbReference type="OrthoDB" id="205166at2759"/>
<feature type="region of interest" description="Disordered" evidence="6">
    <location>
        <begin position="39"/>
        <end position="59"/>
    </location>
</feature>
<evidence type="ECO:0000256" key="6">
    <source>
        <dbReference type="SAM" id="MobiDB-lite"/>
    </source>
</evidence>
<evidence type="ECO:0000256" key="4">
    <source>
        <dbReference type="ARBA" id="ARBA00023242"/>
    </source>
</evidence>
<dbReference type="GO" id="GO:0000445">
    <property type="term" value="C:THO complex part of transcription export complex"/>
    <property type="evidence" value="ECO:0007669"/>
    <property type="project" value="InterPro"/>
</dbReference>
<name>A0A8H8S1N9_9HELO</name>
<gene>
    <name evidence="7" type="ORF">LSUB1_G000542</name>
</gene>
<evidence type="ECO:0000256" key="2">
    <source>
        <dbReference type="ARBA" id="ARBA00006482"/>
    </source>
</evidence>
<comment type="caution">
    <text evidence="7">The sequence shown here is derived from an EMBL/GenBank/DDBJ whole genome shotgun (WGS) entry which is preliminary data.</text>
</comment>
<sequence length="341" mass="38306">MASYQPLDPREEDELHKSRLLNVEEKPFRRVSKRLIAPGSLVSTPSKLPTPPPDGADDTSALETLLEERRQFREDVLLDFAAFDSSIARIQFLYNSNEQERERYKADKQRILETAQNVRDSTVTLRVQLEEARKTLEQRKKFDVLSEKITNNVLLRPRSDQELNLKKLEEECRELERESAAYGETWKERREQFGRIVEEGMQLRRLIRDEKEEVERREGMDGGEEDGEVGEGSGGGQTPMNGNATPRPDAGQESNSPDQGLKPRPNASGTLSKSGSRSTSRALSPSGREGSALAEEMKVMDTDIVADIQMGEGTETPRVTVDSPEAPSPEEGEAEDKMDTT</sequence>
<dbReference type="GO" id="GO:0006397">
    <property type="term" value="P:mRNA processing"/>
    <property type="evidence" value="ECO:0007669"/>
    <property type="project" value="InterPro"/>
</dbReference>